<dbReference type="PANTHER" id="PTHR47326">
    <property type="entry name" value="TRANSPOSABLE ELEMENT TC3 TRANSPOSASE-LIKE PROTEIN"/>
    <property type="match status" value="1"/>
</dbReference>
<dbReference type="InterPro" id="IPR036397">
    <property type="entry name" value="RNaseH_sf"/>
</dbReference>
<dbReference type="GO" id="GO:0003676">
    <property type="term" value="F:nucleic acid binding"/>
    <property type="evidence" value="ECO:0007669"/>
    <property type="project" value="InterPro"/>
</dbReference>
<evidence type="ECO:0000313" key="1">
    <source>
        <dbReference type="EMBL" id="GBN90771.1"/>
    </source>
</evidence>
<dbReference type="OrthoDB" id="6764275at2759"/>
<sequence length="161" mass="17760">MAAMQEKSSCVLEYAKCSSVTSVRDSSTFIFQQDGAPPHWSTIVRDFLNRELPHSWIGHAGPDNVLLLPCPPARSPDLTSCDFFLRFGCRGGLVVRSRPWGRMASGSRPDSTKDPSCMGPVACQIIPNALPLVWRGRLEGIKIRVILVICPWLKIAKSVPK</sequence>
<keyword evidence="3" id="KW-1185">Reference proteome</keyword>
<evidence type="ECO:0000313" key="3">
    <source>
        <dbReference type="Proteomes" id="UP000499080"/>
    </source>
</evidence>
<proteinExistence type="predicted"/>
<organism evidence="2 3">
    <name type="scientific">Araneus ventricosus</name>
    <name type="common">Orbweaver spider</name>
    <name type="synonym">Epeira ventricosa</name>
    <dbReference type="NCBI Taxonomy" id="182803"/>
    <lineage>
        <taxon>Eukaryota</taxon>
        <taxon>Metazoa</taxon>
        <taxon>Ecdysozoa</taxon>
        <taxon>Arthropoda</taxon>
        <taxon>Chelicerata</taxon>
        <taxon>Arachnida</taxon>
        <taxon>Araneae</taxon>
        <taxon>Araneomorphae</taxon>
        <taxon>Entelegynae</taxon>
        <taxon>Araneoidea</taxon>
        <taxon>Araneidae</taxon>
        <taxon>Araneus</taxon>
    </lineage>
</organism>
<dbReference type="EMBL" id="BGPR01023532">
    <property type="protein sequence ID" value="GBN90771.1"/>
    <property type="molecule type" value="Genomic_DNA"/>
</dbReference>
<reference evidence="2 3" key="1">
    <citation type="journal article" date="2019" name="Sci. Rep.">
        <title>Orb-weaving spider Araneus ventricosus genome elucidates the spidroin gene catalogue.</title>
        <authorList>
            <person name="Kono N."/>
            <person name="Nakamura H."/>
            <person name="Ohtoshi R."/>
            <person name="Moran D.A.P."/>
            <person name="Shinohara A."/>
            <person name="Yoshida Y."/>
            <person name="Fujiwara M."/>
            <person name="Mori M."/>
            <person name="Tomita M."/>
            <person name="Arakawa K."/>
        </authorList>
    </citation>
    <scope>NUCLEOTIDE SEQUENCE [LARGE SCALE GENOMIC DNA]</scope>
</reference>
<dbReference type="Gene3D" id="3.30.420.10">
    <property type="entry name" value="Ribonuclease H-like superfamily/Ribonuclease H"/>
    <property type="match status" value="1"/>
</dbReference>
<dbReference type="AlphaFoldDB" id="A0A4Y2SRD2"/>
<dbReference type="EMBL" id="BGPR01023533">
    <property type="protein sequence ID" value="GBN90777.1"/>
    <property type="molecule type" value="Genomic_DNA"/>
</dbReference>
<evidence type="ECO:0008006" key="4">
    <source>
        <dbReference type="Google" id="ProtNLM"/>
    </source>
</evidence>
<accession>A0A4Y2SRD2</accession>
<comment type="caution">
    <text evidence="2">The sequence shown here is derived from an EMBL/GenBank/DDBJ whole genome shotgun (WGS) entry which is preliminary data.</text>
</comment>
<dbReference type="Proteomes" id="UP000499080">
    <property type="component" value="Unassembled WGS sequence"/>
</dbReference>
<dbReference type="PANTHER" id="PTHR47326:SF1">
    <property type="entry name" value="HTH PSQ-TYPE DOMAIN-CONTAINING PROTEIN"/>
    <property type="match status" value="1"/>
</dbReference>
<name>A0A4Y2SRD2_ARAVE</name>
<protein>
    <recommendedName>
        <fullName evidence="4">Tc1-like transposase DDE domain-containing protein</fullName>
    </recommendedName>
</protein>
<gene>
    <name evidence="1" type="ORF">AVEN_78300_1</name>
    <name evidence="2" type="ORF">AVEN_94200_1</name>
</gene>
<evidence type="ECO:0000313" key="2">
    <source>
        <dbReference type="EMBL" id="GBN90777.1"/>
    </source>
</evidence>